<evidence type="ECO:0000313" key="5">
    <source>
        <dbReference type="EMBL" id="KKK70609.1"/>
    </source>
</evidence>
<dbReference type="Pfam" id="PF03965">
    <property type="entry name" value="Penicillinase_R"/>
    <property type="match status" value="1"/>
</dbReference>
<sequence>MARKRRPKQKLGMNALGDLEVDVMGIVWSLKKATVKDVFEVMYERRGLAYTTIMTVMNRLAIKGILEQDKTSVPYIYRPLIERDQMANSMVSEVVDRLLEGSAGAVVSYLIDGGKIKSEEIADLKALIKEKEGK</sequence>
<comment type="similarity">
    <text evidence="1">Belongs to the BlaI transcriptional regulatory family.</text>
</comment>
<dbReference type="EMBL" id="LAZR01058110">
    <property type="protein sequence ID" value="KKK70609.1"/>
    <property type="molecule type" value="Genomic_DNA"/>
</dbReference>
<accession>A0A0F8ZW36</accession>
<dbReference type="SUPFAM" id="SSF46785">
    <property type="entry name" value="Winged helix' DNA-binding domain"/>
    <property type="match status" value="1"/>
</dbReference>
<gene>
    <name evidence="5" type="ORF">LCGC14_2922260</name>
</gene>
<protein>
    <submittedName>
        <fullName evidence="5">Uncharacterized protein</fullName>
    </submittedName>
</protein>
<dbReference type="InterPro" id="IPR005650">
    <property type="entry name" value="BlaI_family"/>
</dbReference>
<dbReference type="GO" id="GO:0003677">
    <property type="term" value="F:DNA binding"/>
    <property type="evidence" value="ECO:0007669"/>
    <property type="project" value="UniProtKB-KW"/>
</dbReference>
<keyword evidence="2" id="KW-0805">Transcription regulation</keyword>
<dbReference type="InterPro" id="IPR036390">
    <property type="entry name" value="WH_DNA-bd_sf"/>
</dbReference>
<evidence type="ECO:0000256" key="4">
    <source>
        <dbReference type="ARBA" id="ARBA00023163"/>
    </source>
</evidence>
<comment type="caution">
    <text evidence="5">The sequence shown here is derived from an EMBL/GenBank/DDBJ whole genome shotgun (WGS) entry which is preliminary data.</text>
</comment>
<evidence type="ECO:0000256" key="3">
    <source>
        <dbReference type="ARBA" id="ARBA00023125"/>
    </source>
</evidence>
<keyword evidence="4" id="KW-0804">Transcription</keyword>
<evidence type="ECO:0000256" key="1">
    <source>
        <dbReference type="ARBA" id="ARBA00011046"/>
    </source>
</evidence>
<evidence type="ECO:0000256" key="2">
    <source>
        <dbReference type="ARBA" id="ARBA00023015"/>
    </source>
</evidence>
<dbReference type="Gene3D" id="1.10.4040.10">
    <property type="entry name" value="Penicillinase repressor domain"/>
    <property type="match status" value="1"/>
</dbReference>
<name>A0A0F8ZW36_9ZZZZ</name>
<dbReference type="Gene3D" id="1.10.10.10">
    <property type="entry name" value="Winged helix-like DNA-binding domain superfamily/Winged helix DNA-binding domain"/>
    <property type="match status" value="1"/>
</dbReference>
<keyword evidence="3" id="KW-0238">DNA-binding</keyword>
<dbReference type="InterPro" id="IPR036388">
    <property type="entry name" value="WH-like_DNA-bd_sf"/>
</dbReference>
<dbReference type="GO" id="GO:0045892">
    <property type="term" value="P:negative regulation of DNA-templated transcription"/>
    <property type="evidence" value="ECO:0007669"/>
    <property type="project" value="InterPro"/>
</dbReference>
<organism evidence="5">
    <name type="scientific">marine sediment metagenome</name>
    <dbReference type="NCBI Taxonomy" id="412755"/>
    <lineage>
        <taxon>unclassified sequences</taxon>
        <taxon>metagenomes</taxon>
        <taxon>ecological metagenomes</taxon>
    </lineage>
</organism>
<proteinExistence type="inferred from homology"/>
<dbReference type="PIRSF" id="PIRSF019455">
    <property type="entry name" value="CopR_AtkY"/>
    <property type="match status" value="1"/>
</dbReference>
<dbReference type="AlphaFoldDB" id="A0A0F8ZW36"/>
<reference evidence="5" key="1">
    <citation type="journal article" date="2015" name="Nature">
        <title>Complex archaea that bridge the gap between prokaryotes and eukaryotes.</title>
        <authorList>
            <person name="Spang A."/>
            <person name="Saw J.H."/>
            <person name="Jorgensen S.L."/>
            <person name="Zaremba-Niedzwiedzka K."/>
            <person name="Martijn J."/>
            <person name="Lind A.E."/>
            <person name="van Eijk R."/>
            <person name="Schleper C."/>
            <person name="Guy L."/>
            <person name="Ettema T.J."/>
        </authorList>
    </citation>
    <scope>NUCLEOTIDE SEQUENCE</scope>
</reference>